<accession>A0A0C2WKW4</accession>
<dbReference type="InParanoid" id="A0A0C2WKW4"/>
<dbReference type="HOGENOM" id="CLU_2037471_0_0_1"/>
<dbReference type="EMBL" id="KN818374">
    <property type="protein sequence ID" value="KIL57321.1"/>
    <property type="molecule type" value="Genomic_DNA"/>
</dbReference>
<organism evidence="2 3">
    <name type="scientific">Amanita muscaria (strain Koide BX008)</name>
    <dbReference type="NCBI Taxonomy" id="946122"/>
    <lineage>
        <taxon>Eukaryota</taxon>
        <taxon>Fungi</taxon>
        <taxon>Dikarya</taxon>
        <taxon>Basidiomycota</taxon>
        <taxon>Agaricomycotina</taxon>
        <taxon>Agaricomycetes</taxon>
        <taxon>Agaricomycetidae</taxon>
        <taxon>Agaricales</taxon>
        <taxon>Pluteineae</taxon>
        <taxon>Amanitaceae</taxon>
        <taxon>Amanita</taxon>
    </lineage>
</organism>
<keyword evidence="3" id="KW-1185">Reference proteome</keyword>
<evidence type="ECO:0000256" key="1">
    <source>
        <dbReference type="SAM" id="Phobius"/>
    </source>
</evidence>
<protein>
    <submittedName>
        <fullName evidence="2">Uncharacterized protein</fullName>
    </submittedName>
</protein>
<gene>
    <name evidence="2" type="ORF">M378DRAFT_395447</name>
</gene>
<evidence type="ECO:0000313" key="2">
    <source>
        <dbReference type="EMBL" id="KIL57321.1"/>
    </source>
</evidence>
<name>A0A0C2WKW4_AMAMK</name>
<feature type="transmembrane region" description="Helical" evidence="1">
    <location>
        <begin position="76"/>
        <end position="96"/>
    </location>
</feature>
<evidence type="ECO:0000313" key="3">
    <source>
        <dbReference type="Proteomes" id="UP000054549"/>
    </source>
</evidence>
<reference evidence="2 3" key="1">
    <citation type="submission" date="2014-04" db="EMBL/GenBank/DDBJ databases">
        <title>Evolutionary Origins and Diversification of the Mycorrhizal Mutualists.</title>
        <authorList>
            <consortium name="DOE Joint Genome Institute"/>
            <consortium name="Mycorrhizal Genomics Consortium"/>
            <person name="Kohler A."/>
            <person name="Kuo A."/>
            <person name="Nagy L.G."/>
            <person name="Floudas D."/>
            <person name="Copeland A."/>
            <person name="Barry K.W."/>
            <person name="Cichocki N."/>
            <person name="Veneault-Fourrey C."/>
            <person name="LaButti K."/>
            <person name="Lindquist E.A."/>
            <person name="Lipzen A."/>
            <person name="Lundell T."/>
            <person name="Morin E."/>
            <person name="Murat C."/>
            <person name="Riley R."/>
            <person name="Ohm R."/>
            <person name="Sun H."/>
            <person name="Tunlid A."/>
            <person name="Henrissat B."/>
            <person name="Grigoriev I.V."/>
            <person name="Hibbett D.S."/>
            <person name="Martin F."/>
        </authorList>
    </citation>
    <scope>NUCLEOTIDE SEQUENCE [LARGE SCALE GENOMIC DNA]</scope>
    <source>
        <strain evidence="2 3">Koide BX008</strain>
    </source>
</reference>
<keyword evidence="1" id="KW-1133">Transmembrane helix</keyword>
<sequence>MATASFSNTIAGSCLLMADLGSPIHAIFHPMSMFIGLLKTSSGSSRIYPIGLDLINLNSSILLSLLTTMRTIRTGLPIFLGFCKAFFCLISMTNFMSCWKASGCQSSQWQLANRTGLDEQI</sequence>
<keyword evidence="1" id="KW-0472">Membrane</keyword>
<dbReference type="Proteomes" id="UP000054549">
    <property type="component" value="Unassembled WGS sequence"/>
</dbReference>
<proteinExistence type="predicted"/>
<dbReference type="AlphaFoldDB" id="A0A0C2WKW4"/>
<keyword evidence="1" id="KW-0812">Transmembrane</keyword>